<dbReference type="SUPFAM" id="SSF57959">
    <property type="entry name" value="Leucine zipper domain"/>
    <property type="match status" value="1"/>
</dbReference>
<organism evidence="10 11">
    <name type="scientific">Fusarium piperis</name>
    <dbReference type="NCBI Taxonomy" id="1435070"/>
    <lineage>
        <taxon>Eukaryota</taxon>
        <taxon>Fungi</taxon>
        <taxon>Dikarya</taxon>
        <taxon>Ascomycota</taxon>
        <taxon>Pezizomycotina</taxon>
        <taxon>Sordariomycetes</taxon>
        <taxon>Hypocreomycetidae</taxon>
        <taxon>Hypocreales</taxon>
        <taxon>Nectriaceae</taxon>
        <taxon>Fusarium</taxon>
        <taxon>Fusarium solani species complex</taxon>
    </lineage>
</organism>
<evidence type="ECO:0000256" key="8">
    <source>
        <dbReference type="SAM" id="MobiDB-lite"/>
    </source>
</evidence>
<reference evidence="10" key="1">
    <citation type="submission" date="2022-10" db="EMBL/GenBank/DDBJ databases">
        <title>Tapping the CABI collections for fungal endophytes: first genome assemblies for Collariella, Neodidymelliopsis, Ascochyta clinopodiicola, Didymella pomorum, Didymosphaeria variabile, Neocosmospora piperis and Neocucurbitaria cava.</title>
        <authorList>
            <person name="Hill R."/>
        </authorList>
    </citation>
    <scope>NUCLEOTIDE SEQUENCE</scope>
    <source>
        <strain evidence="10">IMI 366586</strain>
    </source>
</reference>
<evidence type="ECO:0000256" key="6">
    <source>
        <dbReference type="ARBA" id="ARBA00023230"/>
    </source>
</evidence>
<dbReference type="Gene3D" id="1.20.5.170">
    <property type="match status" value="1"/>
</dbReference>
<evidence type="ECO:0000256" key="2">
    <source>
        <dbReference type="ARBA" id="ARBA00007163"/>
    </source>
</evidence>
<gene>
    <name evidence="10" type="primary">HAC1</name>
    <name evidence="10" type="ORF">N0V84_009416</name>
</gene>
<feature type="region of interest" description="Disordered" evidence="8">
    <location>
        <begin position="1"/>
        <end position="119"/>
    </location>
</feature>
<dbReference type="PROSITE" id="PS50217">
    <property type="entry name" value="BZIP"/>
    <property type="match status" value="1"/>
</dbReference>
<dbReference type="InterPro" id="IPR044280">
    <property type="entry name" value="Hac1/HY5"/>
</dbReference>
<dbReference type="InterPro" id="IPR046347">
    <property type="entry name" value="bZIP_sf"/>
</dbReference>
<dbReference type="GO" id="GO:0045944">
    <property type="term" value="P:positive regulation of transcription by RNA polymerase II"/>
    <property type="evidence" value="ECO:0007669"/>
    <property type="project" value="InterPro"/>
</dbReference>
<sequence>MNPIEMMTPGSFTDATTPPVDATTMNPMEMMTPKSFTDGESPSMAAIKEEPSTPEPDSSQKKPTKKRKSWGQVLPEPKTNLPPRKRAKTEDEKEQRRVERVLRNRRAAQSSRERKRLESEALMKRNKELETQLGELQRTNMLLANELAQYRRTYGIVTRSSSPLDSLRENAVTLSPELFGSQNTTGMVDVMTPPHATVNPASLSPSLSPVTDSAATPVKEEPSMEATILSHVGGDAKVVPEVANLDGANIGLAPAASDDVAFSLGDSYDSPDADRFVLENGLAKNGLFDSPCSSNLSEDYLLDYPSPSSNIYDDFDISQFFVDDATTAASEHLSSCDFSAANQAHEPKVHDLVSPVS</sequence>
<dbReference type="PANTHER" id="PTHR46714">
    <property type="entry name" value="TRANSCRIPTIONAL ACTIVATOR HAC1"/>
    <property type="match status" value="1"/>
</dbReference>
<dbReference type="GO" id="GO:0000981">
    <property type="term" value="F:DNA-binding transcription factor activity, RNA polymerase II-specific"/>
    <property type="evidence" value="ECO:0007669"/>
    <property type="project" value="InterPro"/>
</dbReference>
<dbReference type="Proteomes" id="UP001140502">
    <property type="component" value="Unassembled WGS sequence"/>
</dbReference>
<evidence type="ECO:0000256" key="3">
    <source>
        <dbReference type="ARBA" id="ARBA00023015"/>
    </source>
</evidence>
<evidence type="ECO:0000256" key="7">
    <source>
        <dbReference type="ARBA" id="ARBA00023242"/>
    </source>
</evidence>
<keyword evidence="11" id="KW-1185">Reference proteome</keyword>
<keyword evidence="3" id="KW-0805">Transcription regulation</keyword>
<feature type="compositionally biased region" description="Low complexity" evidence="8">
    <location>
        <begin position="13"/>
        <end position="24"/>
    </location>
</feature>
<accession>A0A9W9BI77</accession>
<name>A0A9W9BI77_9HYPO</name>
<dbReference type="InterPro" id="IPR004827">
    <property type="entry name" value="bZIP"/>
</dbReference>
<feature type="compositionally biased region" description="Basic and acidic residues" evidence="8">
    <location>
        <begin position="88"/>
        <end position="102"/>
    </location>
</feature>
<dbReference type="SMART" id="SM00338">
    <property type="entry name" value="BRLZ"/>
    <property type="match status" value="1"/>
</dbReference>
<keyword evidence="7" id="KW-0539">Nucleus</keyword>
<dbReference type="EMBL" id="JAPEUR010000258">
    <property type="protein sequence ID" value="KAJ4313437.1"/>
    <property type="molecule type" value="Genomic_DNA"/>
</dbReference>
<keyword evidence="5" id="KW-0804">Transcription</keyword>
<proteinExistence type="inferred from homology"/>
<dbReference type="GO" id="GO:0003677">
    <property type="term" value="F:DNA binding"/>
    <property type="evidence" value="ECO:0007669"/>
    <property type="project" value="UniProtKB-KW"/>
</dbReference>
<feature type="domain" description="BZIP" evidence="9">
    <location>
        <begin position="94"/>
        <end position="151"/>
    </location>
</feature>
<evidence type="ECO:0000256" key="5">
    <source>
        <dbReference type="ARBA" id="ARBA00023163"/>
    </source>
</evidence>
<evidence type="ECO:0000256" key="4">
    <source>
        <dbReference type="ARBA" id="ARBA00023125"/>
    </source>
</evidence>
<dbReference type="GO" id="GO:0006986">
    <property type="term" value="P:response to unfolded protein"/>
    <property type="evidence" value="ECO:0007669"/>
    <property type="project" value="UniProtKB-KW"/>
</dbReference>
<evidence type="ECO:0000313" key="10">
    <source>
        <dbReference type="EMBL" id="KAJ4313437.1"/>
    </source>
</evidence>
<comment type="caution">
    <text evidence="10">The sequence shown here is derived from an EMBL/GenBank/DDBJ whole genome shotgun (WGS) entry which is preliminary data.</text>
</comment>
<dbReference type="PANTHER" id="PTHR46714:SF6">
    <property type="entry name" value="TRANSCRIPTIONAL ACTIVATOR HAC1"/>
    <property type="match status" value="1"/>
</dbReference>
<evidence type="ECO:0000313" key="11">
    <source>
        <dbReference type="Proteomes" id="UP001140502"/>
    </source>
</evidence>
<keyword evidence="6" id="KW-0834">Unfolded protein response</keyword>
<comment type="similarity">
    <text evidence="2">Belongs to the bZIP family.</text>
</comment>
<dbReference type="AlphaFoldDB" id="A0A9W9BI77"/>
<comment type="subcellular location">
    <subcellularLocation>
        <location evidence="1">Nucleus</location>
    </subcellularLocation>
</comment>
<keyword evidence="4" id="KW-0238">DNA-binding</keyword>
<evidence type="ECO:0000256" key="1">
    <source>
        <dbReference type="ARBA" id="ARBA00004123"/>
    </source>
</evidence>
<dbReference type="GO" id="GO:0005634">
    <property type="term" value="C:nucleus"/>
    <property type="evidence" value="ECO:0007669"/>
    <property type="project" value="UniProtKB-SubCell"/>
</dbReference>
<evidence type="ECO:0000259" key="9">
    <source>
        <dbReference type="PROSITE" id="PS50217"/>
    </source>
</evidence>
<protein>
    <submittedName>
        <fullName evidence="10">Transcription factor that binds to CRE motif</fullName>
    </submittedName>
</protein>
<dbReference type="OrthoDB" id="674948at2759"/>